<feature type="transmembrane region" description="Helical" evidence="6">
    <location>
        <begin position="24"/>
        <end position="42"/>
    </location>
</feature>
<comment type="caution">
    <text evidence="7">The sequence shown here is derived from an EMBL/GenBank/DDBJ whole genome shotgun (WGS) entry which is preliminary data.</text>
</comment>
<dbReference type="Pfam" id="PF02674">
    <property type="entry name" value="Colicin_V"/>
    <property type="match status" value="1"/>
</dbReference>
<feature type="transmembrane region" description="Helical" evidence="6">
    <location>
        <begin position="62"/>
        <end position="81"/>
    </location>
</feature>
<evidence type="ECO:0000256" key="1">
    <source>
        <dbReference type="ARBA" id="ARBA00004141"/>
    </source>
</evidence>
<dbReference type="GO" id="GO:0009403">
    <property type="term" value="P:toxin biosynthetic process"/>
    <property type="evidence" value="ECO:0007669"/>
    <property type="project" value="InterPro"/>
</dbReference>
<dbReference type="PANTHER" id="PTHR37306">
    <property type="entry name" value="COLICIN V PRODUCTION PROTEIN"/>
    <property type="match status" value="1"/>
</dbReference>
<dbReference type="EMBL" id="SETE01000003">
    <property type="protein sequence ID" value="RYM34240.1"/>
    <property type="molecule type" value="Genomic_DNA"/>
</dbReference>
<dbReference type="GO" id="GO:0016020">
    <property type="term" value="C:membrane"/>
    <property type="evidence" value="ECO:0007669"/>
    <property type="project" value="UniProtKB-SubCell"/>
</dbReference>
<evidence type="ECO:0000313" key="8">
    <source>
        <dbReference type="Proteomes" id="UP000293952"/>
    </source>
</evidence>
<dbReference type="Proteomes" id="UP000293952">
    <property type="component" value="Unassembled WGS sequence"/>
</dbReference>
<feature type="coiled-coil region" evidence="5">
    <location>
        <begin position="183"/>
        <end position="217"/>
    </location>
</feature>
<gene>
    <name evidence="7" type="ORF">ERX46_09810</name>
</gene>
<proteinExistence type="predicted"/>
<keyword evidence="5" id="KW-0175">Coiled coil</keyword>
<keyword evidence="4 6" id="KW-0472">Membrane</keyword>
<comment type="subcellular location">
    <subcellularLocation>
        <location evidence="1">Membrane</location>
        <topology evidence="1">Multi-pass membrane protein</topology>
    </subcellularLocation>
</comment>
<organism evidence="7 8">
    <name type="scientific">Brumimicrobium glaciale</name>
    <dbReference type="NCBI Taxonomy" id="200475"/>
    <lineage>
        <taxon>Bacteria</taxon>
        <taxon>Pseudomonadati</taxon>
        <taxon>Bacteroidota</taxon>
        <taxon>Flavobacteriia</taxon>
        <taxon>Flavobacteriales</taxon>
        <taxon>Crocinitomicaceae</taxon>
        <taxon>Brumimicrobium</taxon>
    </lineage>
</organism>
<evidence type="ECO:0000313" key="7">
    <source>
        <dbReference type="EMBL" id="RYM34240.1"/>
    </source>
</evidence>
<dbReference type="RefSeq" id="WP_130093680.1">
    <property type="nucleotide sequence ID" value="NZ_SETE01000003.1"/>
</dbReference>
<dbReference type="AlphaFoldDB" id="A0A4Q4KML1"/>
<dbReference type="PANTHER" id="PTHR37306:SF1">
    <property type="entry name" value="COLICIN V PRODUCTION PROTEIN"/>
    <property type="match status" value="1"/>
</dbReference>
<accession>A0A4Q4KML1</accession>
<dbReference type="OrthoDB" id="9799585at2"/>
<sequence length="218" mass="24800">MNFVDIVIVVPLLYAAWIGFRKGLIIEVFTLLALLVGIYAGIHFSDWTSNLIKDKINIEGRYLPVVAFTLTFLAVGAMVYFAGKMIERMLKVVNLSPVNKILGLFFGVIKMLYTLSILIILIETYDERGSFIPLDVKEESYLYNPVKLTASATIPAIEESTIWLKNSVNDKLFDEYDMNLDDIQELKRNADSLGLSIEDLKMLKEQYKDSLKTNELQN</sequence>
<keyword evidence="8" id="KW-1185">Reference proteome</keyword>
<evidence type="ECO:0000256" key="5">
    <source>
        <dbReference type="SAM" id="Coils"/>
    </source>
</evidence>
<keyword evidence="2 6" id="KW-0812">Transmembrane</keyword>
<evidence type="ECO:0000256" key="6">
    <source>
        <dbReference type="SAM" id="Phobius"/>
    </source>
</evidence>
<feature type="transmembrane region" description="Helical" evidence="6">
    <location>
        <begin position="101"/>
        <end position="122"/>
    </location>
</feature>
<keyword evidence="3 6" id="KW-1133">Transmembrane helix</keyword>
<name>A0A4Q4KML1_9FLAO</name>
<reference evidence="7 8" key="1">
    <citation type="submission" date="2019-02" db="EMBL/GenBank/DDBJ databases">
        <title>Genome sequence of the sea-ice species Brumimicrobium glaciale.</title>
        <authorList>
            <person name="Bowman J.P."/>
        </authorList>
    </citation>
    <scope>NUCLEOTIDE SEQUENCE [LARGE SCALE GENOMIC DNA]</scope>
    <source>
        <strain evidence="7 8">IC156</strain>
    </source>
</reference>
<protein>
    <submittedName>
        <fullName evidence="7">CvpA family protein</fullName>
    </submittedName>
</protein>
<evidence type="ECO:0000256" key="3">
    <source>
        <dbReference type="ARBA" id="ARBA00022989"/>
    </source>
</evidence>
<evidence type="ECO:0000256" key="2">
    <source>
        <dbReference type="ARBA" id="ARBA00022692"/>
    </source>
</evidence>
<dbReference type="InterPro" id="IPR003825">
    <property type="entry name" value="Colicin-V_CvpA"/>
</dbReference>
<evidence type="ECO:0000256" key="4">
    <source>
        <dbReference type="ARBA" id="ARBA00023136"/>
    </source>
</evidence>